<evidence type="ECO:0000256" key="1">
    <source>
        <dbReference type="ARBA" id="ARBA00007274"/>
    </source>
</evidence>
<evidence type="ECO:0000313" key="4">
    <source>
        <dbReference type="Proteomes" id="UP001634747"/>
    </source>
</evidence>
<dbReference type="PANTHER" id="PTHR23416:SF23">
    <property type="entry name" value="ACETYLTRANSFERASE C18B11.09C-RELATED"/>
    <property type="match status" value="1"/>
</dbReference>
<reference evidence="3 4" key="1">
    <citation type="submission" date="2024-12" db="EMBL/GenBank/DDBJ databases">
        <authorList>
            <person name="Lee Y."/>
        </authorList>
    </citation>
    <scope>NUCLEOTIDE SEQUENCE [LARGE SCALE GENOMIC DNA]</scope>
    <source>
        <strain evidence="3 4">03SUJ4</strain>
    </source>
</reference>
<dbReference type="Proteomes" id="UP001634747">
    <property type="component" value="Unassembled WGS sequence"/>
</dbReference>
<comment type="similarity">
    <text evidence="1">Belongs to the transferase hexapeptide repeat family.</text>
</comment>
<dbReference type="SUPFAM" id="SSF51161">
    <property type="entry name" value="Trimeric LpxA-like enzymes"/>
    <property type="match status" value="1"/>
</dbReference>
<evidence type="ECO:0000313" key="3">
    <source>
        <dbReference type="EMBL" id="MFN2975625.1"/>
    </source>
</evidence>
<name>A0ABW9KKZ8_9BACT</name>
<dbReference type="PANTHER" id="PTHR23416">
    <property type="entry name" value="SIALIC ACID SYNTHASE-RELATED"/>
    <property type="match status" value="1"/>
</dbReference>
<accession>A0ABW9KKZ8</accession>
<organism evidence="3 4">
    <name type="scientific">Terriglobus aquaticus</name>
    <dbReference type="NCBI Taxonomy" id="940139"/>
    <lineage>
        <taxon>Bacteria</taxon>
        <taxon>Pseudomonadati</taxon>
        <taxon>Acidobacteriota</taxon>
        <taxon>Terriglobia</taxon>
        <taxon>Terriglobales</taxon>
        <taxon>Acidobacteriaceae</taxon>
        <taxon>Terriglobus</taxon>
    </lineage>
</organism>
<evidence type="ECO:0000256" key="2">
    <source>
        <dbReference type="ARBA" id="ARBA00022679"/>
    </source>
</evidence>
<comment type="caution">
    <text evidence="3">The sequence shown here is derived from an EMBL/GenBank/DDBJ whole genome shotgun (WGS) entry which is preliminary data.</text>
</comment>
<dbReference type="InterPro" id="IPR011004">
    <property type="entry name" value="Trimer_LpxA-like_sf"/>
</dbReference>
<dbReference type="Gene3D" id="2.160.10.10">
    <property type="entry name" value="Hexapeptide repeat proteins"/>
    <property type="match status" value="1"/>
</dbReference>
<dbReference type="CDD" id="cd05825">
    <property type="entry name" value="LbH_wcaF_like"/>
    <property type="match status" value="1"/>
</dbReference>
<protein>
    <submittedName>
        <fullName evidence="3">Colanic acid biosynthesis acetyltransferase</fullName>
    </submittedName>
</protein>
<proteinExistence type="inferred from homology"/>
<sequence>MFFRLSPRPLHAWRALLLRCFGAKLGKGVHVYPGAKIWAPWNLVCADYAGIGDGAEIYNPAPMHFGEFCVVSQDSYVCGATHDYNDPEFPLLAFEMRIGARAWICARASVAPGVQVGEGAVLGLASVATRNLEPWTVYAGAPAVAVKERKRGAAKPASASGSEPVEPVA</sequence>
<dbReference type="RefSeq" id="WP_263412855.1">
    <property type="nucleotide sequence ID" value="NZ_BAABBH010000001.1"/>
</dbReference>
<keyword evidence="2" id="KW-0808">Transferase</keyword>
<gene>
    <name evidence="3" type="ORF">ACK2TP_07605</name>
</gene>
<keyword evidence="4" id="KW-1185">Reference proteome</keyword>
<dbReference type="EMBL" id="JBJYXY010000001">
    <property type="protein sequence ID" value="MFN2975625.1"/>
    <property type="molecule type" value="Genomic_DNA"/>
</dbReference>
<dbReference type="InterPro" id="IPR051159">
    <property type="entry name" value="Hexapeptide_acetyltransf"/>
</dbReference>